<evidence type="ECO:0000313" key="10">
    <source>
        <dbReference type="EMBL" id="RWS25236.1"/>
    </source>
</evidence>
<feature type="domain" description="Arginyl-tRNA synthetase catalytic core" evidence="9">
    <location>
        <begin position="106"/>
        <end position="167"/>
    </location>
</feature>
<proteinExistence type="inferred from homology"/>
<reference evidence="10 11" key="1">
    <citation type="journal article" date="2018" name="Gigascience">
        <title>Genomes of trombidid mites reveal novel predicted allergens and laterally-transferred genes associated with secondary metabolism.</title>
        <authorList>
            <person name="Dong X."/>
            <person name="Chaisiri K."/>
            <person name="Xia D."/>
            <person name="Armstrong S.D."/>
            <person name="Fang Y."/>
            <person name="Donnelly M.J."/>
            <person name="Kadowaki T."/>
            <person name="McGarry J.W."/>
            <person name="Darby A.C."/>
            <person name="Makepeace B.L."/>
        </authorList>
    </citation>
    <scope>NUCLEOTIDE SEQUENCE [LARGE SCALE GENOMIC DNA]</scope>
    <source>
        <strain evidence="10">UoL-UT</strain>
    </source>
</reference>
<comment type="similarity">
    <text evidence="8">Belongs to the class-I aminoacyl-tRNA synthetase family.</text>
</comment>
<dbReference type="GO" id="GO:0032543">
    <property type="term" value="P:mitochondrial translation"/>
    <property type="evidence" value="ECO:0007669"/>
    <property type="project" value="TreeGrafter"/>
</dbReference>
<evidence type="ECO:0000259" key="9">
    <source>
        <dbReference type="Pfam" id="PF00750"/>
    </source>
</evidence>
<evidence type="ECO:0000256" key="4">
    <source>
        <dbReference type="ARBA" id="ARBA00023146"/>
    </source>
</evidence>
<name>A0A443SCF8_9ACAR</name>
<dbReference type="GO" id="GO:0004814">
    <property type="term" value="F:arginine-tRNA ligase activity"/>
    <property type="evidence" value="ECO:0007669"/>
    <property type="project" value="InterPro"/>
</dbReference>
<dbReference type="PRINTS" id="PR01038">
    <property type="entry name" value="TRNASYNTHARG"/>
</dbReference>
<dbReference type="PANTHER" id="PTHR11956">
    <property type="entry name" value="ARGINYL-TRNA SYNTHETASE"/>
    <property type="match status" value="1"/>
</dbReference>
<keyword evidence="8" id="KW-0648">Protein biosynthesis</keyword>
<dbReference type="STRING" id="299467.A0A443SCF8"/>
<dbReference type="GO" id="GO:0005524">
    <property type="term" value="F:ATP binding"/>
    <property type="evidence" value="ECO:0007669"/>
    <property type="project" value="UniProtKB-KW"/>
</dbReference>
<comment type="function">
    <text evidence="7">Catalyzes the attachment of arginine to tRNA(Arg) in a two-step reaction: arginine is first activated by ATP to form Arg-AMP and then transferred to the acceptor end of tRNA(Arg).</text>
</comment>
<dbReference type="Proteomes" id="UP000288716">
    <property type="component" value="Unassembled WGS sequence"/>
</dbReference>
<accession>A0A443SCF8</accession>
<dbReference type="GO" id="GO:0006420">
    <property type="term" value="P:arginyl-tRNA aminoacylation"/>
    <property type="evidence" value="ECO:0007669"/>
    <property type="project" value="InterPro"/>
</dbReference>
<dbReference type="AlphaFoldDB" id="A0A443SCF8"/>
<evidence type="ECO:0000313" key="11">
    <source>
        <dbReference type="Proteomes" id="UP000288716"/>
    </source>
</evidence>
<keyword evidence="1 8" id="KW-0436">Ligase</keyword>
<evidence type="ECO:0000256" key="7">
    <source>
        <dbReference type="ARBA" id="ARBA00049595"/>
    </source>
</evidence>
<organism evidence="10 11">
    <name type="scientific">Leptotrombidium deliense</name>
    <dbReference type="NCBI Taxonomy" id="299467"/>
    <lineage>
        <taxon>Eukaryota</taxon>
        <taxon>Metazoa</taxon>
        <taxon>Ecdysozoa</taxon>
        <taxon>Arthropoda</taxon>
        <taxon>Chelicerata</taxon>
        <taxon>Arachnida</taxon>
        <taxon>Acari</taxon>
        <taxon>Acariformes</taxon>
        <taxon>Trombidiformes</taxon>
        <taxon>Prostigmata</taxon>
        <taxon>Anystina</taxon>
        <taxon>Parasitengona</taxon>
        <taxon>Trombiculoidea</taxon>
        <taxon>Trombiculidae</taxon>
        <taxon>Leptotrombidium</taxon>
    </lineage>
</organism>
<dbReference type="InterPro" id="IPR001412">
    <property type="entry name" value="aa-tRNA-synth_I_CS"/>
</dbReference>
<dbReference type="Gene3D" id="3.40.50.620">
    <property type="entry name" value="HUPs"/>
    <property type="match status" value="1"/>
</dbReference>
<dbReference type="Pfam" id="PF00750">
    <property type="entry name" value="tRNA-synt_1d"/>
    <property type="match status" value="1"/>
</dbReference>
<dbReference type="GO" id="GO:0005739">
    <property type="term" value="C:mitochondrion"/>
    <property type="evidence" value="ECO:0007669"/>
    <property type="project" value="TreeGrafter"/>
</dbReference>
<evidence type="ECO:0000256" key="1">
    <source>
        <dbReference type="ARBA" id="ARBA00022598"/>
    </source>
</evidence>
<dbReference type="SUPFAM" id="SSF52374">
    <property type="entry name" value="Nucleotidylyl transferase"/>
    <property type="match status" value="1"/>
</dbReference>
<feature type="non-terminal residue" evidence="10">
    <location>
        <position position="167"/>
    </location>
</feature>
<dbReference type="PANTHER" id="PTHR11956:SF11">
    <property type="entry name" value="ARGININE--TRNA LIGASE, MITOCHONDRIAL-RELATED"/>
    <property type="match status" value="1"/>
</dbReference>
<keyword evidence="4 8" id="KW-0030">Aminoacyl-tRNA synthetase</keyword>
<comment type="caution">
    <text evidence="10">The sequence shown here is derived from an EMBL/GenBank/DDBJ whole genome shotgun (WGS) entry which is preliminary data.</text>
</comment>
<dbReference type="InterPro" id="IPR014729">
    <property type="entry name" value="Rossmann-like_a/b/a_fold"/>
</dbReference>
<evidence type="ECO:0000256" key="3">
    <source>
        <dbReference type="ARBA" id="ARBA00022840"/>
    </source>
</evidence>
<dbReference type="VEuPathDB" id="VectorBase:LDEU006803"/>
<keyword evidence="2 8" id="KW-0547">Nucleotide-binding</keyword>
<evidence type="ECO:0000256" key="8">
    <source>
        <dbReference type="RuleBase" id="RU363038"/>
    </source>
</evidence>
<protein>
    <recommendedName>
        <fullName evidence="6">Probable arginine--tRNA ligase, mitochondrial</fullName>
    </recommendedName>
    <alternativeName>
        <fullName evidence="5">Arginyl-tRNA synthetase</fullName>
    </alternativeName>
</protein>
<dbReference type="PROSITE" id="PS00178">
    <property type="entry name" value="AA_TRNA_LIGASE_I"/>
    <property type="match status" value="1"/>
</dbReference>
<sequence>MVKGMSLRNAVKLCLQKNTGFNFNIELASDLSAQRNVPIFWLLPKKNDRLDANLLNDFRKGHRSYLPEFVVECGEKEENVYFTVDKNFFIKDTLNTYSRDLQKHRTTITDVDEKKDLVFEYSSPNIAKPFHIGHLRSTVIGNSLSNVFSFLGHNVNRINYLGDWGMQ</sequence>
<evidence type="ECO:0000256" key="5">
    <source>
        <dbReference type="ARBA" id="ARBA00033033"/>
    </source>
</evidence>
<keyword evidence="3 8" id="KW-0067">ATP-binding</keyword>
<dbReference type="InterPro" id="IPR035684">
    <property type="entry name" value="ArgRS_core"/>
</dbReference>
<dbReference type="OrthoDB" id="68056at2759"/>
<evidence type="ECO:0000256" key="2">
    <source>
        <dbReference type="ARBA" id="ARBA00022741"/>
    </source>
</evidence>
<evidence type="ECO:0000256" key="6">
    <source>
        <dbReference type="ARBA" id="ARBA00039495"/>
    </source>
</evidence>
<gene>
    <name evidence="10" type="ORF">B4U80_13108</name>
</gene>
<dbReference type="EMBL" id="NCKV01003927">
    <property type="protein sequence ID" value="RWS25236.1"/>
    <property type="molecule type" value="Genomic_DNA"/>
</dbReference>
<keyword evidence="11" id="KW-1185">Reference proteome</keyword>
<dbReference type="InterPro" id="IPR001278">
    <property type="entry name" value="Arg-tRNA-ligase"/>
</dbReference>